<sequence length="85" mass="8850">MRFLHAFAAVIGGGSPGDESGDDEADPTTAGGGGDTGAATAEEYDTSTFEFSEVEPDSPHHSEVGSTQQESKRCKEKEETKKKGA</sequence>
<reference evidence="2" key="1">
    <citation type="submission" date="2022-06" db="EMBL/GenBank/DDBJ databases">
        <title>Genome Sequence of Candolleomyces eurysporus.</title>
        <authorList>
            <person name="Buettner E."/>
        </authorList>
    </citation>
    <scope>NUCLEOTIDE SEQUENCE</scope>
    <source>
        <strain evidence="2">VTCC 930004</strain>
    </source>
</reference>
<gene>
    <name evidence="2" type="ORF">H1R20_g13086</name>
</gene>
<keyword evidence="3" id="KW-1185">Reference proteome</keyword>
<evidence type="ECO:0000256" key="1">
    <source>
        <dbReference type="SAM" id="MobiDB-lite"/>
    </source>
</evidence>
<dbReference type="EMBL" id="JANBPK010001256">
    <property type="protein sequence ID" value="KAJ2924012.1"/>
    <property type="molecule type" value="Genomic_DNA"/>
</dbReference>
<evidence type="ECO:0000313" key="2">
    <source>
        <dbReference type="EMBL" id="KAJ2924012.1"/>
    </source>
</evidence>
<evidence type="ECO:0000313" key="3">
    <source>
        <dbReference type="Proteomes" id="UP001140091"/>
    </source>
</evidence>
<dbReference type="AlphaFoldDB" id="A0A9W8IWD3"/>
<dbReference type="Proteomes" id="UP001140091">
    <property type="component" value="Unassembled WGS sequence"/>
</dbReference>
<feature type="non-terminal residue" evidence="2">
    <location>
        <position position="85"/>
    </location>
</feature>
<name>A0A9W8IWD3_9AGAR</name>
<accession>A0A9W8IWD3</accession>
<protein>
    <submittedName>
        <fullName evidence="2">Uncharacterized protein</fullName>
    </submittedName>
</protein>
<feature type="compositionally biased region" description="Basic and acidic residues" evidence="1">
    <location>
        <begin position="70"/>
        <end position="85"/>
    </location>
</feature>
<organism evidence="2 3">
    <name type="scientific">Candolleomyces eurysporus</name>
    <dbReference type="NCBI Taxonomy" id="2828524"/>
    <lineage>
        <taxon>Eukaryota</taxon>
        <taxon>Fungi</taxon>
        <taxon>Dikarya</taxon>
        <taxon>Basidiomycota</taxon>
        <taxon>Agaricomycotina</taxon>
        <taxon>Agaricomycetes</taxon>
        <taxon>Agaricomycetidae</taxon>
        <taxon>Agaricales</taxon>
        <taxon>Agaricineae</taxon>
        <taxon>Psathyrellaceae</taxon>
        <taxon>Candolleomyces</taxon>
    </lineage>
</organism>
<feature type="region of interest" description="Disordered" evidence="1">
    <location>
        <begin position="11"/>
        <end position="85"/>
    </location>
</feature>
<comment type="caution">
    <text evidence="2">The sequence shown here is derived from an EMBL/GenBank/DDBJ whole genome shotgun (WGS) entry which is preliminary data.</text>
</comment>
<proteinExistence type="predicted"/>